<dbReference type="AlphaFoldDB" id="A0A194UZF9"/>
<evidence type="ECO:0000256" key="5">
    <source>
        <dbReference type="ARBA" id="ARBA00022833"/>
    </source>
</evidence>
<evidence type="ECO:0000256" key="6">
    <source>
        <dbReference type="ARBA" id="ARBA00023002"/>
    </source>
</evidence>
<dbReference type="InterPro" id="IPR045306">
    <property type="entry name" value="SDH-like"/>
</dbReference>
<dbReference type="GO" id="GO:0008270">
    <property type="term" value="F:zinc ion binding"/>
    <property type="evidence" value="ECO:0007669"/>
    <property type="project" value="InterPro"/>
</dbReference>
<dbReference type="PANTHER" id="PTHR43161:SF25">
    <property type="entry name" value="ALCOHOL DEHYDROGENASE, PUTATIVE (AFU_ORTHOLOGUE AFUA_1G14390)-RELATED"/>
    <property type="match status" value="1"/>
</dbReference>
<dbReference type="OrthoDB" id="5363962at2759"/>
<dbReference type="InterPro" id="IPR011032">
    <property type="entry name" value="GroES-like_sf"/>
</dbReference>
<name>A0A194UZF9_CYTMA</name>
<dbReference type="SMART" id="SM00829">
    <property type="entry name" value="PKS_ER"/>
    <property type="match status" value="1"/>
</dbReference>
<feature type="region of interest" description="Disordered" evidence="9">
    <location>
        <begin position="452"/>
        <end position="472"/>
    </location>
</feature>
<dbReference type="InterPro" id="IPR002328">
    <property type="entry name" value="ADH_Zn_CS"/>
</dbReference>
<dbReference type="SUPFAM" id="SSF50129">
    <property type="entry name" value="GroES-like"/>
    <property type="match status" value="1"/>
</dbReference>
<protein>
    <submittedName>
        <fullName evidence="11">Sorbitol dehydrogenase</fullName>
    </submittedName>
</protein>
<dbReference type="PANTHER" id="PTHR43161">
    <property type="entry name" value="SORBITOL DEHYDROGENASE"/>
    <property type="match status" value="1"/>
</dbReference>
<dbReference type="InterPro" id="IPR013154">
    <property type="entry name" value="ADH-like_N"/>
</dbReference>
<dbReference type="STRING" id="694573.A0A194UZF9"/>
<dbReference type="PROSITE" id="PS00059">
    <property type="entry name" value="ADH_ZINC"/>
    <property type="match status" value="1"/>
</dbReference>
<dbReference type="Pfam" id="PF08240">
    <property type="entry name" value="ADH_N"/>
    <property type="match status" value="1"/>
</dbReference>
<keyword evidence="12" id="KW-1185">Reference proteome</keyword>
<proteinExistence type="inferred from homology"/>
<dbReference type="CDD" id="cd05285">
    <property type="entry name" value="sorbitol_DH"/>
    <property type="match status" value="1"/>
</dbReference>
<dbReference type="Proteomes" id="UP000078576">
    <property type="component" value="Unassembled WGS sequence"/>
</dbReference>
<organism evidence="11 12">
    <name type="scientific">Cytospora mali</name>
    <name type="common">Apple Valsa canker fungus</name>
    <name type="synonym">Valsa mali</name>
    <dbReference type="NCBI Taxonomy" id="578113"/>
    <lineage>
        <taxon>Eukaryota</taxon>
        <taxon>Fungi</taxon>
        <taxon>Dikarya</taxon>
        <taxon>Ascomycota</taxon>
        <taxon>Pezizomycotina</taxon>
        <taxon>Sordariomycetes</taxon>
        <taxon>Sordariomycetidae</taxon>
        <taxon>Diaporthales</taxon>
        <taxon>Cytosporaceae</taxon>
        <taxon>Cytospora</taxon>
    </lineage>
</organism>
<comment type="pathway">
    <text evidence="2">Carbohydrate degradation.</text>
</comment>
<reference evidence="12" key="1">
    <citation type="submission" date="2014-12" db="EMBL/GenBank/DDBJ databases">
        <title>Genome Sequence of Valsa Canker Pathogens Uncovers a Specific Adaption of Colonization on Woody Bark.</title>
        <authorList>
            <person name="Yin Z."/>
            <person name="Liu H."/>
            <person name="Gao X."/>
            <person name="Li Z."/>
            <person name="Song N."/>
            <person name="Ke X."/>
            <person name="Dai Q."/>
            <person name="Wu Y."/>
            <person name="Sun Y."/>
            <person name="Xu J.-R."/>
            <person name="Kang Z.K."/>
            <person name="Wang L."/>
            <person name="Huang L."/>
        </authorList>
    </citation>
    <scope>NUCLEOTIDE SEQUENCE [LARGE SCALE GENOMIC DNA]</scope>
    <source>
        <strain evidence="12">SXYL134</strain>
    </source>
</reference>
<keyword evidence="6" id="KW-0560">Oxidoreductase</keyword>
<dbReference type="EMBL" id="KN714695">
    <property type="protein sequence ID" value="KUI57075.1"/>
    <property type="molecule type" value="Genomic_DNA"/>
</dbReference>
<dbReference type="Gene3D" id="3.90.180.10">
    <property type="entry name" value="Medium-chain alcohol dehydrogenases, catalytic domain"/>
    <property type="match status" value="1"/>
</dbReference>
<dbReference type="InterPro" id="IPR020843">
    <property type="entry name" value="ER"/>
</dbReference>
<dbReference type="InterPro" id="IPR013149">
    <property type="entry name" value="ADH-like_C"/>
</dbReference>
<keyword evidence="7" id="KW-0520">NAD</keyword>
<comment type="cofactor">
    <cofactor evidence="1 8">
        <name>Zn(2+)</name>
        <dbReference type="ChEBI" id="CHEBI:29105"/>
    </cofactor>
</comment>
<evidence type="ECO:0000256" key="2">
    <source>
        <dbReference type="ARBA" id="ARBA00004921"/>
    </source>
</evidence>
<dbReference type="Gene3D" id="3.40.50.720">
    <property type="entry name" value="NAD(P)-binding Rossmann-like Domain"/>
    <property type="match status" value="1"/>
</dbReference>
<keyword evidence="4 8" id="KW-0479">Metal-binding</keyword>
<dbReference type="InterPro" id="IPR036291">
    <property type="entry name" value="NAD(P)-bd_dom_sf"/>
</dbReference>
<dbReference type="SUPFAM" id="SSF51735">
    <property type="entry name" value="NAD(P)-binding Rossmann-fold domains"/>
    <property type="match status" value="1"/>
</dbReference>
<evidence type="ECO:0000256" key="1">
    <source>
        <dbReference type="ARBA" id="ARBA00001947"/>
    </source>
</evidence>
<feature type="domain" description="Enoyl reductase (ER)" evidence="10">
    <location>
        <begin position="13"/>
        <end position="376"/>
    </location>
</feature>
<accession>A0A194UZF9</accession>
<evidence type="ECO:0000313" key="11">
    <source>
        <dbReference type="EMBL" id="KUI57075.1"/>
    </source>
</evidence>
<evidence type="ECO:0000256" key="8">
    <source>
        <dbReference type="RuleBase" id="RU361277"/>
    </source>
</evidence>
<dbReference type="GO" id="GO:0003939">
    <property type="term" value="F:L-iditol 2-dehydrogenase (NAD+) activity"/>
    <property type="evidence" value="ECO:0007669"/>
    <property type="project" value="TreeGrafter"/>
</dbReference>
<evidence type="ECO:0000259" key="10">
    <source>
        <dbReference type="SMART" id="SM00829"/>
    </source>
</evidence>
<evidence type="ECO:0000256" key="9">
    <source>
        <dbReference type="SAM" id="MobiDB-lite"/>
    </source>
</evidence>
<feature type="compositionally biased region" description="Basic and acidic residues" evidence="9">
    <location>
        <begin position="453"/>
        <end position="472"/>
    </location>
</feature>
<sequence length="582" mass="63042">MSTQTVRASVLHGAKDLRVEERTFPAPNPDEVLVAVKSTGLCGSDLHYFSHYRNGDIQVKQPMTLGHESAGVVTQVGADVKHLQPGDKVALEVGLPCGQCKLCGEGRYNICRAMSFRSSAKSFPHAQGTLQEVIAHPAAYCHKLPDDVGLELGALVEPLSVAMHAGDRAALPRGSTVLVLGAGAVGLLCCAVSKVLGAGRVVVADINADRVQWALDRGFADAKVVVPLKRPEGIDAKLEFAREVAELAGTAKVKEGSAEEVEVGDVDATFECTGVESCLQAAIYATRPGGKIMIIGMGNPIQTLPISAASLKEVDLVGVFRYANTYPRVIELLSSKNPLLPPVEELITHRYGSLDSIPHAFDMAGKVKDDEGKLVLKVMRQLALIRPLALNNRRPRTARLHGRVTISNKQQLARKLLQHGEVLPTGTLKPGNTPLQPVPMRARHAHHRLAQPPRHDHAHVEHPDGRHPVQDRAPQRIGGFLPFRLGHGAVPRPRDLHNDTAPPPAQRLLALPRMCRPVITYDEDCRAGSAGTERVRRQTDASWDVWPMHLGSSLASVLDAGFVYVLMRVCLGVVYVWDDDLV</sequence>
<evidence type="ECO:0000256" key="7">
    <source>
        <dbReference type="ARBA" id="ARBA00023027"/>
    </source>
</evidence>
<dbReference type="Pfam" id="PF00107">
    <property type="entry name" value="ADH_zinc_N"/>
    <property type="match status" value="1"/>
</dbReference>
<evidence type="ECO:0000256" key="4">
    <source>
        <dbReference type="ARBA" id="ARBA00022723"/>
    </source>
</evidence>
<keyword evidence="5 8" id="KW-0862">Zinc</keyword>
<gene>
    <name evidence="11" type="ORF">VP1G_04387</name>
</gene>
<evidence type="ECO:0000256" key="3">
    <source>
        <dbReference type="ARBA" id="ARBA00008072"/>
    </source>
</evidence>
<evidence type="ECO:0000313" key="12">
    <source>
        <dbReference type="Proteomes" id="UP000078576"/>
    </source>
</evidence>
<comment type="similarity">
    <text evidence="3 8">Belongs to the zinc-containing alcohol dehydrogenase family.</text>
</comment>
<dbReference type="GO" id="GO:0006062">
    <property type="term" value="P:sorbitol catabolic process"/>
    <property type="evidence" value="ECO:0007669"/>
    <property type="project" value="TreeGrafter"/>
</dbReference>